<dbReference type="EMBL" id="QXTE01000653">
    <property type="protein sequence ID" value="TFJ96519.1"/>
    <property type="molecule type" value="Genomic_DNA"/>
</dbReference>
<reference evidence="15 16" key="1">
    <citation type="submission" date="2019-04" db="EMBL/GenBank/DDBJ databases">
        <title>Draft genome of the big-headed turtle Platysternon megacephalum.</title>
        <authorList>
            <person name="Gong S."/>
        </authorList>
    </citation>
    <scope>NUCLEOTIDE SEQUENCE [LARGE SCALE GENOMIC DNA]</scope>
    <source>
        <strain evidence="15">DO16091913</strain>
        <tissue evidence="15">Muscle</tissue>
    </source>
</reference>
<feature type="transmembrane region" description="Helical" evidence="13">
    <location>
        <begin position="305"/>
        <end position="331"/>
    </location>
</feature>
<evidence type="ECO:0000256" key="12">
    <source>
        <dbReference type="SAM" id="MobiDB-lite"/>
    </source>
</evidence>
<feature type="region of interest" description="Disordered" evidence="12">
    <location>
        <begin position="430"/>
        <end position="457"/>
    </location>
</feature>
<dbReference type="GO" id="GO:0004930">
    <property type="term" value="F:G protein-coupled receptor activity"/>
    <property type="evidence" value="ECO:0007669"/>
    <property type="project" value="UniProtKB-KW"/>
</dbReference>
<evidence type="ECO:0000256" key="11">
    <source>
        <dbReference type="ARBA" id="ARBA00025736"/>
    </source>
</evidence>
<dbReference type="Gene3D" id="1.20.1070.10">
    <property type="entry name" value="Rhodopsin 7-helix transmembrane proteins"/>
    <property type="match status" value="1"/>
</dbReference>
<dbReference type="AlphaFoldDB" id="A0A4D9DLK0"/>
<evidence type="ECO:0000313" key="16">
    <source>
        <dbReference type="Proteomes" id="UP000297703"/>
    </source>
</evidence>
<feature type="transmembrane region" description="Helical" evidence="13">
    <location>
        <begin position="222"/>
        <end position="244"/>
    </location>
</feature>
<dbReference type="PROSITE" id="PS50262">
    <property type="entry name" value="G_PROTEIN_RECEP_F1_2"/>
    <property type="match status" value="1"/>
</dbReference>
<feature type="transmembrane region" description="Helical" evidence="13">
    <location>
        <begin position="256"/>
        <end position="278"/>
    </location>
</feature>
<evidence type="ECO:0000256" key="8">
    <source>
        <dbReference type="ARBA" id="ARBA00023157"/>
    </source>
</evidence>
<dbReference type="SUPFAM" id="SSF81321">
    <property type="entry name" value="Family A G protein-coupled receptor-like"/>
    <property type="match status" value="1"/>
</dbReference>
<dbReference type="GO" id="GO:0006954">
    <property type="term" value="P:inflammatory response"/>
    <property type="evidence" value="ECO:0007669"/>
    <property type="project" value="TreeGrafter"/>
</dbReference>
<name>A0A4D9DLK0_9SAUR</name>
<keyword evidence="4 13" id="KW-0812">Transmembrane</keyword>
<dbReference type="InterPro" id="IPR017452">
    <property type="entry name" value="GPCR_Rhodpsn_7TM"/>
</dbReference>
<feature type="transmembrane region" description="Helical" evidence="13">
    <location>
        <begin position="176"/>
        <end position="197"/>
    </location>
</feature>
<feature type="transmembrane region" description="Helical" evidence="13">
    <location>
        <begin position="381"/>
        <end position="402"/>
    </location>
</feature>
<dbReference type="FunFam" id="1.20.1070.10:FF:000034">
    <property type="entry name" value="G-protein coupled receptor 1"/>
    <property type="match status" value="1"/>
</dbReference>
<gene>
    <name evidence="15" type="ORF">DR999_PMT21689</name>
</gene>
<dbReference type="PRINTS" id="PR00237">
    <property type="entry name" value="GPCRRHODOPSN"/>
</dbReference>
<dbReference type="InterPro" id="IPR002234">
    <property type="entry name" value="Anphylx_rcpt_C3a/C5a1-2"/>
</dbReference>
<keyword evidence="6" id="KW-0297">G-protein coupled receptor</keyword>
<keyword evidence="2" id="KW-1003">Cell membrane</keyword>
<feature type="domain" description="G-protein coupled receptors family 1 profile" evidence="14">
    <location>
        <begin position="157"/>
        <end position="399"/>
    </location>
</feature>
<evidence type="ECO:0000256" key="7">
    <source>
        <dbReference type="ARBA" id="ARBA00023136"/>
    </source>
</evidence>
<evidence type="ECO:0000256" key="2">
    <source>
        <dbReference type="ARBA" id="ARBA00022475"/>
    </source>
</evidence>
<comment type="similarity">
    <text evidence="11">Belongs to the chemokine-like receptor (CMKLR) family.</text>
</comment>
<sequence>MAGGPGSSLAGRPGSSLAGRWQEGDTSGFRCEKGNRGPCPLGSFSPVGKRTRLPVPPAREEVKAEGRAHPLWPGPNPGAGRSDRLAAAGFLENKLRAGAKRTGPTGAASPGPVMEANVSGLWLTSPGPSPAKADLNAVMDIVQVVFYTVVCVGGSLGNGLVIWLTARRAGRSVNCVWFLNLAVADFIFSVTRLVPLVKNAFYRGYWPFGAFLCRATSFIKYLNMYCSVFLLAAISLDRLAAVAFPVWSKNRRGPRLAWAAAAGAWGAATAASLPFYLYRNLVPEGKANSPKCSLTLGEGPKLTLYLLRLLCGFLAPFAIILACYGALAAVLRRRPATLRSRKPFKVMAAIVVTFFLCWAPYHLFLLLKLAGVKGQAMVVGLPLASSLAYLNSCANPILYFFMGLDFRRALGRTTLAGAFRRALLEDGSYSAGSHSRRKEAASSVDGLAQSSGAPNLA</sequence>
<evidence type="ECO:0000256" key="3">
    <source>
        <dbReference type="ARBA" id="ARBA00022553"/>
    </source>
</evidence>
<dbReference type="GO" id="GO:0004875">
    <property type="term" value="F:complement receptor activity"/>
    <property type="evidence" value="ECO:0007669"/>
    <property type="project" value="InterPro"/>
</dbReference>
<proteinExistence type="inferred from homology"/>
<dbReference type="PANTHER" id="PTHR24225:SF48">
    <property type="entry name" value="C3A ANAPHYLATOXIN CHEMOTACTIC RECEPTOR-RELATED"/>
    <property type="match status" value="1"/>
</dbReference>
<evidence type="ECO:0000256" key="9">
    <source>
        <dbReference type="ARBA" id="ARBA00023170"/>
    </source>
</evidence>
<keyword evidence="16" id="KW-1185">Reference proteome</keyword>
<feature type="compositionally biased region" description="Basic and acidic residues" evidence="12">
    <location>
        <begin position="58"/>
        <end position="68"/>
    </location>
</feature>
<evidence type="ECO:0000256" key="10">
    <source>
        <dbReference type="ARBA" id="ARBA00023224"/>
    </source>
</evidence>
<dbReference type="OrthoDB" id="6088892at2759"/>
<protein>
    <submittedName>
        <fullName evidence="15">F0F1 ATP synthase subunit gamma</fullName>
    </submittedName>
</protein>
<comment type="subcellular location">
    <subcellularLocation>
        <location evidence="1">Cell membrane</location>
        <topology evidence="1">Multi-pass membrane protein</topology>
    </subcellularLocation>
</comment>
<dbReference type="GO" id="GO:0005886">
    <property type="term" value="C:plasma membrane"/>
    <property type="evidence" value="ECO:0007669"/>
    <property type="project" value="UniProtKB-SubCell"/>
</dbReference>
<keyword evidence="10" id="KW-0807">Transducer</keyword>
<dbReference type="GO" id="GO:0007204">
    <property type="term" value="P:positive regulation of cytosolic calcium ion concentration"/>
    <property type="evidence" value="ECO:0007669"/>
    <property type="project" value="TreeGrafter"/>
</dbReference>
<reference evidence="15 16" key="2">
    <citation type="submission" date="2019-04" db="EMBL/GenBank/DDBJ databases">
        <title>The genome sequence of big-headed turtle.</title>
        <authorList>
            <person name="Gong S."/>
        </authorList>
    </citation>
    <scope>NUCLEOTIDE SEQUENCE [LARGE SCALE GENOMIC DNA]</scope>
    <source>
        <strain evidence="15">DO16091913</strain>
        <tissue evidence="15">Muscle</tissue>
    </source>
</reference>
<feature type="transmembrane region" description="Helical" evidence="13">
    <location>
        <begin position="343"/>
        <end position="361"/>
    </location>
</feature>
<comment type="caution">
    <text evidence="15">The sequence shown here is derived from an EMBL/GenBank/DDBJ whole genome shotgun (WGS) entry which is preliminary data.</text>
</comment>
<evidence type="ECO:0000256" key="4">
    <source>
        <dbReference type="ARBA" id="ARBA00022692"/>
    </source>
</evidence>
<dbReference type="PRINTS" id="PR00426">
    <property type="entry name" value="C5ANPHYLTXNR"/>
</dbReference>
<dbReference type="Pfam" id="PF00001">
    <property type="entry name" value="7tm_1"/>
    <property type="match status" value="1"/>
</dbReference>
<keyword evidence="9" id="KW-0675">Receptor</keyword>
<dbReference type="Proteomes" id="UP000297703">
    <property type="component" value="Unassembled WGS sequence"/>
</dbReference>
<keyword evidence="5 13" id="KW-1133">Transmembrane helix</keyword>
<dbReference type="GO" id="GO:0006935">
    <property type="term" value="P:chemotaxis"/>
    <property type="evidence" value="ECO:0007669"/>
    <property type="project" value="InterPro"/>
</dbReference>
<evidence type="ECO:0000259" key="14">
    <source>
        <dbReference type="PROSITE" id="PS50262"/>
    </source>
</evidence>
<dbReference type="InterPro" id="IPR000276">
    <property type="entry name" value="GPCR_Rhodpsn"/>
</dbReference>
<feature type="compositionally biased region" description="Polar residues" evidence="12">
    <location>
        <begin position="448"/>
        <end position="457"/>
    </location>
</feature>
<keyword evidence="7 13" id="KW-0472">Membrane</keyword>
<dbReference type="GO" id="GO:0007200">
    <property type="term" value="P:phospholipase C-activating G protein-coupled receptor signaling pathway"/>
    <property type="evidence" value="ECO:0007669"/>
    <property type="project" value="TreeGrafter"/>
</dbReference>
<keyword evidence="3" id="KW-0597">Phosphoprotein</keyword>
<evidence type="ECO:0000313" key="15">
    <source>
        <dbReference type="EMBL" id="TFJ96519.1"/>
    </source>
</evidence>
<organism evidence="15 16">
    <name type="scientific">Platysternon megacephalum</name>
    <name type="common">big-headed turtle</name>
    <dbReference type="NCBI Taxonomy" id="55544"/>
    <lineage>
        <taxon>Eukaryota</taxon>
        <taxon>Metazoa</taxon>
        <taxon>Chordata</taxon>
        <taxon>Craniata</taxon>
        <taxon>Vertebrata</taxon>
        <taxon>Euteleostomi</taxon>
        <taxon>Archelosauria</taxon>
        <taxon>Testudinata</taxon>
        <taxon>Testudines</taxon>
        <taxon>Cryptodira</taxon>
        <taxon>Durocryptodira</taxon>
        <taxon>Testudinoidea</taxon>
        <taxon>Platysternidae</taxon>
        <taxon>Platysternon</taxon>
    </lineage>
</organism>
<keyword evidence="8" id="KW-1015">Disulfide bond</keyword>
<dbReference type="STRING" id="55544.A0A4D9DLK0"/>
<evidence type="ECO:0000256" key="6">
    <source>
        <dbReference type="ARBA" id="ARBA00023040"/>
    </source>
</evidence>
<accession>A0A4D9DLK0</accession>
<dbReference type="PANTHER" id="PTHR24225">
    <property type="entry name" value="CHEMOTACTIC RECEPTOR"/>
    <property type="match status" value="1"/>
</dbReference>
<evidence type="ECO:0000256" key="13">
    <source>
        <dbReference type="SAM" id="Phobius"/>
    </source>
</evidence>
<evidence type="ECO:0000256" key="1">
    <source>
        <dbReference type="ARBA" id="ARBA00004651"/>
    </source>
</evidence>
<dbReference type="InterPro" id="IPR000826">
    <property type="entry name" value="Formyl_rcpt-rel"/>
</dbReference>
<evidence type="ECO:0000256" key="5">
    <source>
        <dbReference type="ARBA" id="ARBA00022989"/>
    </source>
</evidence>
<feature type="region of interest" description="Disordered" evidence="12">
    <location>
        <begin position="1"/>
        <end position="79"/>
    </location>
</feature>
<feature type="transmembrane region" description="Helical" evidence="13">
    <location>
        <begin position="144"/>
        <end position="164"/>
    </location>
</feature>